<feature type="transmembrane region" description="Helical" evidence="1">
    <location>
        <begin position="6"/>
        <end position="29"/>
    </location>
</feature>
<sequence length="91" mass="10748">MAENRSVFLVHIAILILIIVSTCSAYALLKDSVDVERPVKYHPLSDPSRYTDRTKQYHNTMEKLKFWRRYPNEFDEENSSAGIFHQINYPE</sequence>
<dbReference type="Proteomes" id="UP000663887">
    <property type="component" value="Unassembled WGS sequence"/>
</dbReference>
<organism evidence="5 7">
    <name type="scientific">Rotaria magnacalcarata</name>
    <dbReference type="NCBI Taxonomy" id="392030"/>
    <lineage>
        <taxon>Eukaryota</taxon>
        <taxon>Metazoa</taxon>
        <taxon>Spiralia</taxon>
        <taxon>Gnathifera</taxon>
        <taxon>Rotifera</taxon>
        <taxon>Eurotatoria</taxon>
        <taxon>Bdelloidea</taxon>
        <taxon>Philodinida</taxon>
        <taxon>Philodinidae</taxon>
        <taxon>Rotaria</taxon>
    </lineage>
</organism>
<evidence type="ECO:0000313" key="7">
    <source>
        <dbReference type="Proteomes" id="UP000663887"/>
    </source>
</evidence>
<comment type="caution">
    <text evidence="5">The sequence shown here is derived from an EMBL/GenBank/DDBJ whole genome shotgun (WGS) entry which is preliminary data.</text>
</comment>
<evidence type="ECO:0000313" key="3">
    <source>
        <dbReference type="EMBL" id="CAF1683442.1"/>
    </source>
</evidence>
<dbReference type="Proteomes" id="UP000663834">
    <property type="component" value="Unassembled WGS sequence"/>
</dbReference>
<dbReference type="AlphaFoldDB" id="A0A816YZR0"/>
<proteinExistence type="predicted"/>
<name>A0A816YZR0_9BILA</name>
<dbReference type="EMBL" id="CAJNRG010015846">
    <property type="protein sequence ID" value="CAF2182778.1"/>
    <property type="molecule type" value="Genomic_DNA"/>
</dbReference>
<reference evidence="5" key="1">
    <citation type="submission" date="2021-02" db="EMBL/GenBank/DDBJ databases">
        <authorList>
            <person name="Nowell W R."/>
        </authorList>
    </citation>
    <scope>NUCLEOTIDE SEQUENCE</scope>
</reference>
<dbReference type="Proteomes" id="UP000663856">
    <property type="component" value="Unassembled WGS sequence"/>
</dbReference>
<dbReference type="EMBL" id="CAJNOW010021253">
    <property type="protein sequence ID" value="CAF1683442.1"/>
    <property type="molecule type" value="Genomic_DNA"/>
</dbReference>
<dbReference type="Proteomes" id="UP000663824">
    <property type="component" value="Unassembled WGS sequence"/>
</dbReference>
<protein>
    <submittedName>
        <fullName evidence="5">Uncharacterized protein</fullName>
    </submittedName>
</protein>
<keyword evidence="1" id="KW-1133">Transmembrane helix</keyword>
<dbReference type="EMBL" id="CAJNRF010017834">
    <property type="protein sequence ID" value="CAF2241350.1"/>
    <property type="molecule type" value="Genomic_DNA"/>
</dbReference>
<evidence type="ECO:0000256" key="1">
    <source>
        <dbReference type="SAM" id="Phobius"/>
    </source>
</evidence>
<keyword evidence="1" id="KW-0472">Membrane</keyword>
<keyword evidence="1" id="KW-0812">Transmembrane</keyword>
<evidence type="ECO:0000313" key="6">
    <source>
        <dbReference type="EMBL" id="CAF2241350.1"/>
    </source>
</evidence>
<evidence type="ECO:0000313" key="2">
    <source>
        <dbReference type="EMBL" id="CAF1173952.1"/>
    </source>
</evidence>
<dbReference type="EMBL" id="CAJNOV010004379">
    <property type="protein sequence ID" value="CAF1173952.1"/>
    <property type="molecule type" value="Genomic_DNA"/>
</dbReference>
<dbReference type="Proteomes" id="UP000663855">
    <property type="component" value="Unassembled WGS sequence"/>
</dbReference>
<evidence type="ECO:0000313" key="4">
    <source>
        <dbReference type="EMBL" id="CAF2153182.1"/>
    </source>
</evidence>
<evidence type="ECO:0000313" key="5">
    <source>
        <dbReference type="EMBL" id="CAF2182778.1"/>
    </source>
</evidence>
<accession>A0A816YZR0</accession>
<dbReference type="OrthoDB" id="10036015at2759"/>
<dbReference type="EMBL" id="CAJNRE010017286">
    <property type="protein sequence ID" value="CAF2153182.1"/>
    <property type="molecule type" value="Genomic_DNA"/>
</dbReference>
<gene>
    <name evidence="2" type="ORF">CJN711_LOCUS10659</name>
    <name evidence="3" type="ORF">KQP761_LOCUS37515</name>
    <name evidence="4" type="ORF">MBJ925_LOCUS31664</name>
    <name evidence="6" type="ORF">WKI299_LOCUS36533</name>
    <name evidence="5" type="ORF">XDN619_LOCUS31837</name>
</gene>